<dbReference type="InterPro" id="IPR029058">
    <property type="entry name" value="AB_hydrolase_fold"/>
</dbReference>
<gene>
    <name evidence="2" type="ORF">BU23DRAFT_503958</name>
</gene>
<dbReference type="OrthoDB" id="3200163at2759"/>
<keyword evidence="3" id="KW-1185">Reference proteome</keyword>
<name>A0A6A5VEV2_9PLEO</name>
<dbReference type="InterPro" id="IPR002018">
    <property type="entry name" value="CarbesteraseB"/>
</dbReference>
<evidence type="ECO:0000313" key="2">
    <source>
        <dbReference type="EMBL" id="KAF1975328.1"/>
    </source>
</evidence>
<dbReference type="PANTHER" id="PTHR11559">
    <property type="entry name" value="CARBOXYLESTERASE"/>
    <property type="match status" value="1"/>
</dbReference>
<keyword evidence="2" id="KW-0378">Hydrolase</keyword>
<dbReference type="InterPro" id="IPR050309">
    <property type="entry name" value="Type-B_Carboxylest/Lipase"/>
</dbReference>
<feature type="domain" description="Carboxylesterase type B" evidence="1">
    <location>
        <begin position="25"/>
        <end position="477"/>
    </location>
</feature>
<sequence length="550" mass="61363">MATDTLYHPTLNCTLRGKPSASTVQFRNLKYAIIPGRWQESVLNDNLPHDANGVYDATQFGPSCPHHRSAQAWDLTLVGNVTMPMGDGNPNNEQAMDEFSCLHVAVTVPKSHTGENAKNATKLPVFVWVHGGGLSMGSNNWPQYNLTRFVERSCEIGKPVIGVAINYRVGILGYLASTELGIDGNFGYKDQVVAFRWVKKHIVGFGGDPGRITASAESAGAISLSTLLCADFGNEGLFERVVIMSGDANLRKSRIRSWHDQMYHDQLKFLGLENVSVEERKRQLRGMDAVEMTNKLPLAQYFCGCVDGKFLTENLTLSLLADHTRVGHKPRWCKDFVMGDTRHDGTVLHGRVLANPKAFENLKAACAAHLSNSEITTLLSTYNLPTTSPDQEARSLNEIMSDMRFYIPVLAAHRGWKVAIGTKHSGRYHFHVPNTIEGEFTHLASHELDVALLLQNYFDYLDEKSKVVGTQMMDQWLRYTDGEPWCEAGKVVFIGADGLGEVDEEEYDDKFRAGTGKMLWALGTDRLWKVAEAWQGVRPEELKDRTRGRL</sequence>
<protein>
    <submittedName>
        <fullName evidence="2">Alpha/beta-hydrolase</fullName>
    </submittedName>
</protein>
<evidence type="ECO:0000259" key="1">
    <source>
        <dbReference type="Pfam" id="PF00135"/>
    </source>
</evidence>
<dbReference type="Proteomes" id="UP000800036">
    <property type="component" value="Unassembled WGS sequence"/>
</dbReference>
<dbReference type="Gene3D" id="3.40.50.1820">
    <property type="entry name" value="alpha/beta hydrolase"/>
    <property type="match status" value="1"/>
</dbReference>
<evidence type="ECO:0000313" key="3">
    <source>
        <dbReference type="Proteomes" id="UP000800036"/>
    </source>
</evidence>
<accession>A0A6A5VEV2</accession>
<dbReference type="GO" id="GO:0016787">
    <property type="term" value="F:hydrolase activity"/>
    <property type="evidence" value="ECO:0007669"/>
    <property type="project" value="UniProtKB-KW"/>
</dbReference>
<dbReference type="Pfam" id="PF00135">
    <property type="entry name" value="COesterase"/>
    <property type="match status" value="1"/>
</dbReference>
<dbReference type="AlphaFoldDB" id="A0A6A5VEV2"/>
<dbReference type="EMBL" id="ML976671">
    <property type="protein sequence ID" value="KAF1975328.1"/>
    <property type="molecule type" value="Genomic_DNA"/>
</dbReference>
<organism evidence="2 3">
    <name type="scientific">Bimuria novae-zelandiae CBS 107.79</name>
    <dbReference type="NCBI Taxonomy" id="1447943"/>
    <lineage>
        <taxon>Eukaryota</taxon>
        <taxon>Fungi</taxon>
        <taxon>Dikarya</taxon>
        <taxon>Ascomycota</taxon>
        <taxon>Pezizomycotina</taxon>
        <taxon>Dothideomycetes</taxon>
        <taxon>Pleosporomycetidae</taxon>
        <taxon>Pleosporales</taxon>
        <taxon>Massarineae</taxon>
        <taxon>Didymosphaeriaceae</taxon>
        <taxon>Bimuria</taxon>
    </lineage>
</organism>
<reference evidence="2" key="1">
    <citation type="journal article" date="2020" name="Stud. Mycol.">
        <title>101 Dothideomycetes genomes: a test case for predicting lifestyles and emergence of pathogens.</title>
        <authorList>
            <person name="Haridas S."/>
            <person name="Albert R."/>
            <person name="Binder M."/>
            <person name="Bloem J."/>
            <person name="Labutti K."/>
            <person name="Salamov A."/>
            <person name="Andreopoulos B."/>
            <person name="Baker S."/>
            <person name="Barry K."/>
            <person name="Bills G."/>
            <person name="Bluhm B."/>
            <person name="Cannon C."/>
            <person name="Castanera R."/>
            <person name="Culley D."/>
            <person name="Daum C."/>
            <person name="Ezra D."/>
            <person name="Gonzalez J."/>
            <person name="Henrissat B."/>
            <person name="Kuo A."/>
            <person name="Liang C."/>
            <person name="Lipzen A."/>
            <person name="Lutzoni F."/>
            <person name="Magnuson J."/>
            <person name="Mondo S."/>
            <person name="Nolan M."/>
            <person name="Ohm R."/>
            <person name="Pangilinan J."/>
            <person name="Park H.-J."/>
            <person name="Ramirez L."/>
            <person name="Alfaro M."/>
            <person name="Sun H."/>
            <person name="Tritt A."/>
            <person name="Yoshinaga Y."/>
            <person name="Zwiers L.-H."/>
            <person name="Turgeon B."/>
            <person name="Goodwin S."/>
            <person name="Spatafora J."/>
            <person name="Crous P."/>
            <person name="Grigoriev I."/>
        </authorList>
    </citation>
    <scope>NUCLEOTIDE SEQUENCE</scope>
    <source>
        <strain evidence="2">CBS 107.79</strain>
    </source>
</reference>
<dbReference type="SUPFAM" id="SSF53474">
    <property type="entry name" value="alpha/beta-Hydrolases"/>
    <property type="match status" value="1"/>
</dbReference>
<proteinExistence type="predicted"/>